<gene>
    <name evidence="1" type="ORF">VSH64_24830</name>
</gene>
<evidence type="ECO:0000313" key="1">
    <source>
        <dbReference type="EMBL" id="WSE26103.1"/>
    </source>
</evidence>
<sequence length="382" mass="39092">MTTNAAATGFWSSATRNNARQGRALLQSLFLAGAAAAPLTATRAGVILTNGDQTKGYDGFASVVSGQTINVAPVVCVASRPGQGPYLGWLLPTAVNVTCDAPPATNPRNDIVVMRIYDAAQGDTPPGSGPCQIEVITGSPAASPVDPVTPDSTGTITSWSGLPVPSQGTGGGIAVPLWRARVSTGGAVTLTDIRRSTGLLGGVRALLPGDSLSDASNMPGDMRWFNGLDYWDGAAWNELGRPRIGGEYQGNAQATMAASGATKMNFGATVQAASGITWNGSNQFTVVTAGVYALYAGVNTGFSATGSYGVGIHGASGIPGSTTPWLSAPTFAQGQTDAFTASEVYLAAGATLSAYFYNNEAATRLINTASSKPAVFRVWRNR</sequence>
<dbReference type="EMBL" id="CP142149">
    <property type="protein sequence ID" value="WSE26103.1"/>
    <property type="molecule type" value="Genomic_DNA"/>
</dbReference>
<proteinExistence type="predicted"/>
<reference evidence="1 2" key="1">
    <citation type="journal article" date="2015" name="Int. J. Syst. Evol. Microbiol.">
        <title>Amycolatopsis rhabdoformis sp. nov., an actinomycete isolated from a tropical forest soil.</title>
        <authorList>
            <person name="Souza W.R."/>
            <person name="Silva R.E."/>
            <person name="Goodfellow M."/>
            <person name="Busarakam K."/>
            <person name="Figueiro F.S."/>
            <person name="Ferreira D."/>
            <person name="Rodrigues-Filho E."/>
            <person name="Moraes L.A.B."/>
            <person name="Zucchi T.D."/>
        </authorList>
    </citation>
    <scope>NUCLEOTIDE SEQUENCE [LARGE SCALE GENOMIC DNA]</scope>
    <source>
        <strain evidence="1 2">NCIMB 14900</strain>
    </source>
</reference>
<keyword evidence="2" id="KW-1185">Reference proteome</keyword>
<dbReference type="Proteomes" id="UP001330812">
    <property type="component" value="Chromosome"/>
</dbReference>
<dbReference type="RefSeq" id="WP_326565070.1">
    <property type="nucleotide sequence ID" value="NZ_CP142149.1"/>
</dbReference>
<accession>A0ABZ1HWY9</accession>
<evidence type="ECO:0000313" key="2">
    <source>
        <dbReference type="Proteomes" id="UP001330812"/>
    </source>
</evidence>
<organism evidence="1 2">
    <name type="scientific">Amycolatopsis rhabdoformis</name>
    <dbReference type="NCBI Taxonomy" id="1448059"/>
    <lineage>
        <taxon>Bacteria</taxon>
        <taxon>Bacillati</taxon>
        <taxon>Actinomycetota</taxon>
        <taxon>Actinomycetes</taxon>
        <taxon>Pseudonocardiales</taxon>
        <taxon>Pseudonocardiaceae</taxon>
        <taxon>Amycolatopsis</taxon>
    </lineage>
</organism>
<protein>
    <submittedName>
        <fullName evidence="1">Uncharacterized protein</fullName>
    </submittedName>
</protein>
<name>A0ABZ1HWY9_9PSEU</name>